<keyword evidence="5" id="KW-1185">Reference proteome</keyword>
<dbReference type="PROSITE" id="PS51168">
    <property type="entry name" value="CHORISMATE_MUT_2"/>
    <property type="match status" value="1"/>
</dbReference>
<dbReference type="GO" id="GO:0004106">
    <property type="term" value="F:chorismate mutase activity"/>
    <property type="evidence" value="ECO:0007669"/>
    <property type="project" value="UniProtKB-EC"/>
</dbReference>
<keyword evidence="4" id="KW-0456">Lyase</keyword>
<evidence type="ECO:0000256" key="2">
    <source>
        <dbReference type="ARBA" id="ARBA00023235"/>
    </source>
</evidence>
<dbReference type="InterPro" id="IPR036979">
    <property type="entry name" value="CM_dom_sf"/>
</dbReference>
<keyword evidence="2" id="KW-0413">Isomerase</keyword>
<dbReference type="Pfam" id="PF01817">
    <property type="entry name" value="CM_2"/>
    <property type="match status" value="1"/>
</dbReference>
<keyword evidence="4" id="KW-0670">Pyruvate</keyword>
<proteinExistence type="predicted"/>
<dbReference type="GO" id="GO:0046417">
    <property type="term" value="P:chorismate metabolic process"/>
    <property type="evidence" value="ECO:0007669"/>
    <property type="project" value="InterPro"/>
</dbReference>
<evidence type="ECO:0000256" key="1">
    <source>
        <dbReference type="ARBA" id="ARBA00012404"/>
    </source>
</evidence>
<dbReference type="GO" id="GO:0016829">
    <property type="term" value="F:lyase activity"/>
    <property type="evidence" value="ECO:0007669"/>
    <property type="project" value="UniProtKB-KW"/>
</dbReference>
<evidence type="ECO:0000259" key="3">
    <source>
        <dbReference type="PROSITE" id="PS51168"/>
    </source>
</evidence>
<gene>
    <name evidence="4" type="ORF">SAMN04488568_12240</name>
</gene>
<evidence type="ECO:0000313" key="4">
    <source>
        <dbReference type="EMBL" id="SDM79642.1"/>
    </source>
</evidence>
<dbReference type="PANTHER" id="PTHR38041">
    <property type="entry name" value="CHORISMATE MUTASE"/>
    <property type="match status" value="1"/>
</dbReference>
<dbReference type="SUPFAM" id="SSF48600">
    <property type="entry name" value="Chorismate mutase II"/>
    <property type="match status" value="1"/>
</dbReference>
<dbReference type="Gene3D" id="1.20.59.10">
    <property type="entry name" value="Chorismate mutase"/>
    <property type="match status" value="1"/>
</dbReference>
<dbReference type="InterPro" id="IPR051331">
    <property type="entry name" value="Chorismate_mutase-related"/>
</dbReference>
<dbReference type="RefSeq" id="WP_091771735.1">
    <property type="nucleotide sequence ID" value="NZ_FNHG01000022.1"/>
</dbReference>
<feature type="domain" description="Chorismate mutase" evidence="3">
    <location>
        <begin position="4"/>
        <end position="94"/>
    </location>
</feature>
<dbReference type="STRING" id="144026.SAMN04488568_12240"/>
<accession>A0A1G9W500</accession>
<reference evidence="4 5" key="1">
    <citation type="submission" date="2016-10" db="EMBL/GenBank/DDBJ databases">
        <authorList>
            <person name="de Groot N.N."/>
        </authorList>
    </citation>
    <scope>NUCLEOTIDE SEQUENCE [LARGE SCALE GENOMIC DNA]</scope>
    <source>
        <strain evidence="4 5">DSM 16077</strain>
    </source>
</reference>
<organism evidence="4 5">
    <name type="scientific">Maricaulis salignorans</name>
    <dbReference type="NCBI Taxonomy" id="144026"/>
    <lineage>
        <taxon>Bacteria</taxon>
        <taxon>Pseudomonadati</taxon>
        <taxon>Pseudomonadota</taxon>
        <taxon>Alphaproteobacteria</taxon>
        <taxon>Maricaulales</taxon>
        <taxon>Maricaulaceae</taxon>
        <taxon>Maricaulis</taxon>
    </lineage>
</organism>
<dbReference type="InterPro" id="IPR002701">
    <property type="entry name" value="CM_II_prokaryot"/>
</dbReference>
<protein>
    <recommendedName>
        <fullName evidence="1">chorismate mutase</fullName>
        <ecNumber evidence="1">5.4.99.5</ecNumber>
    </recommendedName>
</protein>
<evidence type="ECO:0000313" key="5">
    <source>
        <dbReference type="Proteomes" id="UP000199759"/>
    </source>
</evidence>
<dbReference type="InterPro" id="IPR036263">
    <property type="entry name" value="Chorismate_II_sf"/>
</dbReference>
<sequence length="118" mass="13670">MDDGVNEAGLDAVRLKIDRVDRQLVRLLAARKDLVETAARIKRYPRYVVDADRNEAVLENVRRCAAEFGLPQAFAERVWRFQTELWIRHQLDLMVRESGEIPYAGNMSASREQGLRTR</sequence>
<dbReference type="Proteomes" id="UP000199759">
    <property type="component" value="Unassembled WGS sequence"/>
</dbReference>
<dbReference type="EMBL" id="FNHG01000022">
    <property type="protein sequence ID" value="SDM79642.1"/>
    <property type="molecule type" value="Genomic_DNA"/>
</dbReference>
<dbReference type="GO" id="GO:0009697">
    <property type="term" value="P:salicylic acid biosynthetic process"/>
    <property type="evidence" value="ECO:0007669"/>
    <property type="project" value="TreeGrafter"/>
</dbReference>
<name>A0A1G9W500_9PROT</name>
<dbReference type="AlphaFoldDB" id="A0A1G9W500"/>
<dbReference type="SMART" id="SM00830">
    <property type="entry name" value="CM_2"/>
    <property type="match status" value="1"/>
</dbReference>
<dbReference type="EC" id="5.4.99.5" evidence="1"/>
<dbReference type="OrthoDB" id="514491at2"/>
<dbReference type="PANTHER" id="PTHR38041:SF1">
    <property type="entry name" value="CHORISMATE MUTASE"/>
    <property type="match status" value="1"/>
</dbReference>